<evidence type="ECO:0000313" key="3">
    <source>
        <dbReference type="EMBL" id="CAI8042754.1"/>
    </source>
</evidence>
<dbReference type="InterPro" id="IPR051546">
    <property type="entry name" value="Aspartate_Ammonia-Lyase"/>
</dbReference>
<evidence type="ECO:0000313" key="4">
    <source>
        <dbReference type="Proteomes" id="UP001174909"/>
    </source>
</evidence>
<dbReference type="PRINTS" id="PR00149">
    <property type="entry name" value="FUMRATELYASE"/>
</dbReference>
<name>A0AA35T7M3_GEOBA</name>
<dbReference type="InterPro" id="IPR024083">
    <property type="entry name" value="Fumarase/histidase_N"/>
</dbReference>
<evidence type="ECO:0000256" key="1">
    <source>
        <dbReference type="SAM" id="MobiDB-lite"/>
    </source>
</evidence>
<dbReference type="InterPro" id="IPR008948">
    <property type="entry name" value="L-Aspartase-like"/>
</dbReference>
<organism evidence="3 4">
    <name type="scientific">Geodia barretti</name>
    <name type="common">Barrett's horny sponge</name>
    <dbReference type="NCBI Taxonomy" id="519541"/>
    <lineage>
        <taxon>Eukaryota</taxon>
        <taxon>Metazoa</taxon>
        <taxon>Porifera</taxon>
        <taxon>Demospongiae</taxon>
        <taxon>Heteroscleromorpha</taxon>
        <taxon>Tetractinellida</taxon>
        <taxon>Astrophorina</taxon>
        <taxon>Geodiidae</taxon>
        <taxon>Geodia</taxon>
    </lineage>
</organism>
<dbReference type="EMBL" id="CASHTH010003282">
    <property type="protein sequence ID" value="CAI8042754.1"/>
    <property type="molecule type" value="Genomic_DNA"/>
</dbReference>
<keyword evidence="4" id="KW-1185">Reference proteome</keyword>
<dbReference type="AlphaFoldDB" id="A0AA35T7M3"/>
<feature type="region of interest" description="Disordered" evidence="1">
    <location>
        <begin position="405"/>
        <end position="433"/>
    </location>
</feature>
<dbReference type="InterPro" id="IPR022761">
    <property type="entry name" value="Fumarate_lyase_N"/>
</dbReference>
<dbReference type="PANTHER" id="PTHR42696:SF2">
    <property type="entry name" value="ASPARTATE AMMONIA-LYASE"/>
    <property type="match status" value="1"/>
</dbReference>
<dbReference type="InterPro" id="IPR000362">
    <property type="entry name" value="Fumarate_lyase_fam"/>
</dbReference>
<dbReference type="PANTHER" id="PTHR42696">
    <property type="entry name" value="ASPARTATE AMMONIA-LYASE"/>
    <property type="match status" value="1"/>
</dbReference>
<proteinExistence type="predicted"/>
<dbReference type="GO" id="GO:0003824">
    <property type="term" value="F:catalytic activity"/>
    <property type="evidence" value="ECO:0007669"/>
    <property type="project" value="InterPro"/>
</dbReference>
<evidence type="ECO:0000259" key="2">
    <source>
        <dbReference type="Pfam" id="PF00206"/>
    </source>
</evidence>
<feature type="domain" description="Fumarate lyase N-terminal" evidence="2">
    <location>
        <begin position="13"/>
        <end position="305"/>
    </location>
</feature>
<reference evidence="3" key="1">
    <citation type="submission" date="2023-03" db="EMBL/GenBank/DDBJ databases">
        <authorList>
            <person name="Steffen K."/>
            <person name="Cardenas P."/>
        </authorList>
    </citation>
    <scope>NUCLEOTIDE SEQUENCE</scope>
</reference>
<sequence>MNVEYRTDTDSLGEVSIPSDAYYGPFTGRAVRQYSVTGARSHDNLIRAFVMIKRSAAVANMKTGVMDAERGDTIVEACDQILAGRFVDQFVVDAINSGAGTAFNMNSNEVIANVALEIMGKEKGQYQHLHPNDHVNMSQSSNDTFPTAMHVAILENLVQAVQAIDALIGSLSRKAEQFAPCKKIGRTHLMDALPVTLGGEFAAYATAITKARDAIAEAQKTLEPVALGATAVGTGANTPEGYRETAITELAEISGLPLVPEQDMQYALQSRFAVAKASASLRNLALELGRLANDIRLMASGPVAGSLGAWDSRGARRLVDHARKVAHAAQGGQFELNVMLPGMLKCMLESTDMLKNFLPVFSANLIDGLTADRGRLQKNIENSPVIVTLLASQDRLPQVGRAVQGVPEDRQDHQGAGAGEGDAPQEELDEIFG</sequence>
<dbReference type="Gene3D" id="1.20.200.10">
    <property type="entry name" value="Fumarase/aspartase (Central domain)"/>
    <property type="match status" value="2"/>
</dbReference>
<accession>A0AA35T7M3</accession>
<feature type="compositionally biased region" description="Acidic residues" evidence="1">
    <location>
        <begin position="423"/>
        <end position="433"/>
    </location>
</feature>
<protein>
    <submittedName>
        <fullName evidence="3">Aspartate ammonia-lyase</fullName>
    </submittedName>
</protein>
<dbReference type="Proteomes" id="UP001174909">
    <property type="component" value="Unassembled WGS sequence"/>
</dbReference>
<dbReference type="SUPFAM" id="SSF48557">
    <property type="entry name" value="L-aspartase-like"/>
    <property type="match status" value="1"/>
</dbReference>
<dbReference type="FunFam" id="1.10.275.10:FF:000001">
    <property type="entry name" value="Fumarate hydratase, mitochondrial"/>
    <property type="match status" value="1"/>
</dbReference>
<gene>
    <name evidence="3" type="ORF">GBAR_LOCUS23701</name>
</gene>
<dbReference type="Pfam" id="PF00206">
    <property type="entry name" value="Lyase_1"/>
    <property type="match status" value="1"/>
</dbReference>
<dbReference type="Gene3D" id="1.10.275.10">
    <property type="entry name" value="Fumarase/aspartase (N-terminal domain)"/>
    <property type="match status" value="1"/>
</dbReference>
<comment type="caution">
    <text evidence="3">The sequence shown here is derived from an EMBL/GenBank/DDBJ whole genome shotgun (WGS) entry which is preliminary data.</text>
</comment>